<dbReference type="STRING" id="139420.A0A371CW84"/>
<evidence type="ECO:0000313" key="3">
    <source>
        <dbReference type="Proteomes" id="UP000256964"/>
    </source>
</evidence>
<protein>
    <submittedName>
        <fullName evidence="2">Uncharacterized protein</fullName>
    </submittedName>
</protein>
<dbReference type="EMBL" id="KZ857449">
    <property type="protein sequence ID" value="RDX44520.1"/>
    <property type="molecule type" value="Genomic_DNA"/>
</dbReference>
<dbReference type="OrthoDB" id="2765056at2759"/>
<sequence>MIILISRSRLAPPNSYHPDLEESVAAARAADVHTVIFPALLRLDLIKATPEQFFRDIARARHKDCESCMAANVKCVLHNGSSYRCLRCWVKQLRGCSHEAYMVEQGYRNPPICRQYSDAAKENLTPVPDSLVWGAMSVQGSDIADLPKGVDEEDDDGESVTIMLSDDGREGEEEEDNEDESNEDEEENQEDEEDEDGGSPSKRKTKRPNVERLLEGIAKDLKTIIGLLKDKSGTAKEAVIVKDEDALPQSLDAYELGPHWQRRAREEQQGPIAGPSRASGGE</sequence>
<dbReference type="AlphaFoldDB" id="A0A371CW84"/>
<feature type="compositionally biased region" description="Acidic residues" evidence="1">
    <location>
        <begin position="169"/>
        <end position="197"/>
    </location>
</feature>
<proteinExistence type="predicted"/>
<organism evidence="2 3">
    <name type="scientific">Lentinus brumalis</name>
    <dbReference type="NCBI Taxonomy" id="2498619"/>
    <lineage>
        <taxon>Eukaryota</taxon>
        <taxon>Fungi</taxon>
        <taxon>Dikarya</taxon>
        <taxon>Basidiomycota</taxon>
        <taxon>Agaricomycotina</taxon>
        <taxon>Agaricomycetes</taxon>
        <taxon>Polyporales</taxon>
        <taxon>Polyporaceae</taxon>
        <taxon>Lentinus</taxon>
    </lineage>
</organism>
<feature type="region of interest" description="Disordered" evidence="1">
    <location>
        <begin position="257"/>
        <end position="282"/>
    </location>
</feature>
<reference evidence="2 3" key="1">
    <citation type="journal article" date="2018" name="Biotechnol. Biofuels">
        <title>Integrative visual omics of the white-rot fungus Polyporus brumalis exposes the biotechnological potential of its oxidative enzymes for delignifying raw plant biomass.</title>
        <authorList>
            <person name="Miyauchi S."/>
            <person name="Rancon A."/>
            <person name="Drula E."/>
            <person name="Hage H."/>
            <person name="Chaduli D."/>
            <person name="Favel A."/>
            <person name="Grisel S."/>
            <person name="Henrissat B."/>
            <person name="Herpoel-Gimbert I."/>
            <person name="Ruiz-Duenas F.J."/>
            <person name="Chevret D."/>
            <person name="Hainaut M."/>
            <person name="Lin J."/>
            <person name="Wang M."/>
            <person name="Pangilinan J."/>
            <person name="Lipzen A."/>
            <person name="Lesage-Meessen L."/>
            <person name="Navarro D."/>
            <person name="Riley R."/>
            <person name="Grigoriev I.V."/>
            <person name="Zhou S."/>
            <person name="Raouche S."/>
            <person name="Rosso M.N."/>
        </authorList>
    </citation>
    <scope>NUCLEOTIDE SEQUENCE [LARGE SCALE GENOMIC DNA]</scope>
    <source>
        <strain evidence="2 3">BRFM 1820</strain>
    </source>
</reference>
<evidence type="ECO:0000256" key="1">
    <source>
        <dbReference type="SAM" id="MobiDB-lite"/>
    </source>
</evidence>
<gene>
    <name evidence="2" type="ORF">OH76DRAFT_1487094</name>
</gene>
<name>A0A371CW84_9APHY</name>
<feature type="region of interest" description="Disordered" evidence="1">
    <location>
        <begin position="144"/>
        <end position="212"/>
    </location>
</feature>
<keyword evidence="3" id="KW-1185">Reference proteome</keyword>
<dbReference type="Proteomes" id="UP000256964">
    <property type="component" value="Unassembled WGS sequence"/>
</dbReference>
<accession>A0A371CW84</accession>
<evidence type="ECO:0000313" key="2">
    <source>
        <dbReference type="EMBL" id="RDX44520.1"/>
    </source>
</evidence>